<dbReference type="AlphaFoldDB" id="A0A0F9EP69"/>
<name>A0A0F9EP69_9ZZZZ</name>
<accession>A0A0F9EP69</accession>
<evidence type="ECO:0000313" key="1">
    <source>
        <dbReference type="EMBL" id="KKL46720.1"/>
    </source>
</evidence>
<dbReference type="EMBL" id="LAZR01033928">
    <property type="protein sequence ID" value="KKL46720.1"/>
    <property type="molecule type" value="Genomic_DNA"/>
</dbReference>
<sequence>MADPTPEEIAVAEAELEKAKLEKTEPAKETALEKKIRKDEMIVSKQGYNEMQKSLIALQKKDEANDAEKLELEKTNLLTQLSTINPKFAELHKDSNKDMLLGALATAKAEASSFTELNKGKDKGDAKIDHTNFTNVKYDWTKHKNT</sequence>
<organism evidence="1">
    <name type="scientific">marine sediment metagenome</name>
    <dbReference type="NCBI Taxonomy" id="412755"/>
    <lineage>
        <taxon>unclassified sequences</taxon>
        <taxon>metagenomes</taxon>
        <taxon>ecological metagenomes</taxon>
    </lineage>
</organism>
<proteinExistence type="predicted"/>
<reference evidence="1" key="1">
    <citation type="journal article" date="2015" name="Nature">
        <title>Complex archaea that bridge the gap between prokaryotes and eukaryotes.</title>
        <authorList>
            <person name="Spang A."/>
            <person name="Saw J.H."/>
            <person name="Jorgensen S.L."/>
            <person name="Zaremba-Niedzwiedzka K."/>
            <person name="Martijn J."/>
            <person name="Lind A.E."/>
            <person name="van Eijk R."/>
            <person name="Schleper C."/>
            <person name="Guy L."/>
            <person name="Ettema T.J."/>
        </authorList>
    </citation>
    <scope>NUCLEOTIDE SEQUENCE</scope>
</reference>
<comment type="caution">
    <text evidence="1">The sequence shown here is derived from an EMBL/GenBank/DDBJ whole genome shotgun (WGS) entry which is preliminary data.</text>
</comment>
<gene>
    <name evidence="1" type="ORF">LCGC14_2342700</name>
</gene>
<protein>
    <submittedName>
        <fullName evidence="1">Uncharacterized protein</fullName>
    </submittedName>
</protein>
<feature type="non-terminal residue" evidence="1">
    <location>
        <position position="146"/>
    </location>
</feature>